<dbReference type="FunCoup" id="A0A0Q3J394">
    <property type="interactions" value="492"/>
</dbReference>
<dbReference type="InParanoid" id="A0A0Q3J394"/>
<dbReference type="Proteomes" id="UP000008810">
    <property type="component" value="Chromosome 1"/>
</dbReference>
<feature type="region of interest" description="Disordered" evidence="6">
    <location>
        <begin position="94"/>
        <end position="113"/>
    </location>
</feature>
<proteinExistence type="inferred from homology"/>
<keyword evidence="3" id="KW-0677">Repeat</keyword>
<dbReference type="EnsemblPlants" id="KQK12427">
    <property type="protein sequence ID" value="KQK12427"/>
    <property type="gene ID" value="BRADI_1g03675v3"/>
</dbReference>
<keyword evidence="5" id="KW-0611">Plant defense</keyword>
<evidence type="ECO:0000256" key="5">
    <source>
        <dbReference type="ARBA" id="ARBA00022821"/>
    </source>
</evidence>
<dbReference type="EMBL" id="CM000880">
    <property type="protein sequence ID" value="KQK12427.2"/>
    <property type="molecule type" value="Genomic_DNA"/>
</dbReference>
<reference evidence="9" key="3">
    <citation type="submission" date="2018-08" db="UniProtKB">
        <authorList>
            <consortium name="EnsemblPlants"/>
        </authorList>
    </citation>
    <scope>IDENTIFICATION</scope>
    <source>
        <strain evidence="9">cv. Bd21</strain>
    </source>
</reference>
<gene>
    <name evidence="8" type="ORF">BRADI_1g03675v3</name>
</gene>
<evidence type="ECO:0000256" key="4">
    <source>
        <dbReference type="ARBA" id="ARBA00022741"/>
    </source>
</evidence>
<organism evidence="8">
    <name type="scientific">Brachypodium distachyon</name>
    <name type="common">Purple false brome</name>
    <name type="synonym">Trachynia distachya</name>
    <dbReference type="NCBI Taxonomy" id="15368"/>
    <lineage>
        <taxon>Eukaryota</taxon>
        <taxon>Viridiplantae</taxon>
        <taxon>Streptophyta</taxon>
        <taxon>Embryophyta</taxon>
        <taxon>Tracheophyta</taxon>
        <taxon>Spermatophyta</taxon>
        <taxon>Magnoliopsida</taxon>
        <taxon>Liliopsida</taxon>
        <taxon>Poales</taxon>
        <taxon>Poaceae</taxon>
        <taxon>BOP clade</taxon>
        <taxon>Pooideae</taxon>
        <taxon>Stipodae</taxon>
        <taxon>Brachypodieae</taxon>
        <taxon>Brachypodium</taxon>
    </lineage>
</organism>
<dbReference type="InterPro" id="IPR041118">
    <property type="entry name" value="Rx_N"/>
</dbReference>
<dbReference type="Gramene" id="KQK12427">
    <property type="protein sequence ID" value="KQK12427"/>
    <property type="gene ID" value="BRADI_1g03675v3"/>
</dbReference>
<dbReference type="AlphaFoldDB" id="A0A0Q3J394"/>
<comment type="similarity">
    <text evidence="1">Belongs to the disease resistance NB-LRR family.</text>
</comment>
<evidence type="ECO:0000313" key="10">
    <source>
        <dbReference type="Proteomes" id="UP000008810"/>
    </source>
</evidence>
<dbReference type="GO" id="GO:0000166">
    <property type="term" value="F:nucleotide binding"/>
    <property type="evidence" value="ECO:0007669"/>
    <property type="project" value="UniProtKB-KW"/>
</dbReference>
<evidence type="ECO:0000256" key="2">
    <source>
        <dbReference type="ARBA" id="ARBA00022614"/>
    </source>
</evidence>
<evidence type="ECO:0000259" key="7">
    <source>
        <dbReference type="Pfam" id="PF18052"/>
    </source>
</evidence>
<name>A0A0Q3J394_BRADI</name>
<evidence type="ECO:0000313" key="8">
    <source>
        <dbReference type="EMBL" id="KQK12427.2"/>
    </source>
</evidence>
<feature type="domain" description="Disease resistance N-terminal" evidence="7">
    <location>
        <begin position="17"/>
        <end position="97"/>
    </location>
</feature>
<feature type="compositionally biased region" description="Polar residues" evidence="6">
    <location>
        <begin position="94"/>
        <end position="109"/>
    </location>
</feature>
<dbReference type="OrthoDB" id="674144at2759"/>
<sequence length="402" mass="45418">MAERTINCVTSAVTGELTSRVFSGLIQRYGKHAATTEKLQQLKMLLIKIHSAVEASEKRAIENSWLLLWRDKLKEAAKHGDMVLASFPQQVQDAQATSSTDGNQKQGETASSSAAPVTAVGALSFTRNSLSAMVQGVRSAREMFFSSGNNDIERLDKILRVLEKLSPDIGEFIRLLHLEALPKCTTVLSTQVHVPTKKRTMREKKRKRHSSSGEELMEGLSAYCMPSEEESEHFESKCDPAHLQEEQKEVLLQDRLFGVPREGVKWREVRHRLYFQEITALPNLACDSANLQKEQQLMVLQDRLQAAFTEICRAVQLANSHDLKDLEWLAHWAGILREAKQQGCNILGTINSCKTDNKEDNKESMVECDQDKDELGTFVHRLESLARDVEYFRKLVYLCPAC</sequence>
<evidence type="ECO:0000256" key="1">
    <source>
        <dbReference type="ARBA" id="ARBA00008894"/>
    </source>
</evidence>
<evidence type="ECO:0000256" key="6">
    <source>
        <dbReference type="SAM" id="MobiDB-lite"/>
    </source>
</evidence>
<evidence type="ECO:0000256" key="3">
    <source>
        <dbReference type="ARBA" id="ARBA00022737"/>
    </source>
</evidence>
<keyword evidence="2" id="KW-0433">Leucine-rich repeat</keyword>
<keyword evidence="10" id="KW-1185">Reference proteome</keyword>
<dbReference type="GO" id="GO:0006952">
    <property type="term" value="P:defense response"/>
    <property type="evidence" value="ECO:0007669"/>
    <property type="project" value="UniProtKB-KW"/>
</dbReference>
<evidence type="ECO:0000313" key="9">
    <source>
        <dbReference type="EnsemblPlants" id="KQK12427"/>
    </source>
</evidence>
<keyword evidence="4" id="KW-0547">Nucleotide-binding</keyword>
<dbReference type="Pfam" id="PF18052">
    <property type="entry name" value="Rx_N"/>
    <property type="match status" value="1"/>
</dbReference>
<protein>
    <recommendedName>
        <fullName evidence="7">Disease resistance N-terminal domain-containing protein</fullName>
    </recommendedName>
</protein>
<dbReference type="PANTHER" id="PTHR33377:SF56">
    <property type="entry name" value="RX N-TERMINAL DOMAIN-CONTAINING PROTEIN"/>
    <property type="match status" value="1"/>
</dbReference>
<accession>A0A0Q3J394</accession>
<reference evidence="8 9" key="1">
    <citation type="journal article" date="2010" name="Nature">
        <title>Genome sequencing and analysis of the model grass Brachypodium distachyon.</title>
        <authorList>
            <consortium name="International Brachypodium Initiative"/>
        </authorList>
    </citation>
    <scope>NUCLEOTIDE SEQUENCE [LARGE SCALE GENOMIC DNA]</scope>
    <source>
        <strain evidence="8 9">Bd21</strain>
    </source>
</reference>
<reference evidence="8" key="2">
    <citation type="submission" date="2017-06" db="EMBL/GenBank/DDBJ databases">
        <title>WGS assembly of Brachypodium distachyon.</title>
        <authorList>
            <consortium name="The International Brachypodium Initiative"/>
            <person name="Lucas S."/>
            <person name="Harmon-Smith M."/>
            <person name="Lail K."/>
            <person name="Tice H."/>
            <person name="Grimwood J."/>
            <person name="Bruce D."/>
            <person name="Barry K."/>
            <person name="Shu S."/>
            <person name="Lindquist E."/>
            <person name="Wang M."/>
            <person name="Pitluck S."/>
            <person name="Vogel J.P."/>
            <person name="Garvin D.F."/>
            <person name="Mockler T.C."/>
            <person name="Schmutz J."/>
            <person name="Rokhsar D."/>
            <person name="Bevan M.W."/>
        </authorList>
    </citation>
    <scope>NUCLEOTIDE SEQUENCE</scope>
    <source>
        <strain evidence="8">Bd21</strain>
    </source>
</reference>
<dbReference type="PANTHER" id="PTHR33377">
    <property type="entry name" value="OS10G0134700 PROTEIN-RELATED"/>
    <property type="match status" value="1"/>
</dbReference>